<dbReference type="Pfam" id="PF13380">
    <property type="entry name" value="CoA_binding_2"/>
    <property type="match status" value="1"/>
</dbReference>
<evidence type="ECO:0000313" key="2">
    <source>
        <dbReference type="EMBL" id="MDT3404007.1"/>
    </source>
</evidence>
<gene>
    <name evidence="2" type="ORF">QE417_003079</name>
</gene>
<dbReference type="InterPro" id="IPR036291">
    <property type="entry name" value="NAD(P)-bd_dom_sf"/>
</dbReference>
<sequence>MLTNQKKTLILGATPDASRYAYLAANRLVRTGHPIINVGIKKGEVAGVAIEKPEAIHSDIDTITLYVGPQNQPQLYDYILATNPKRIIFNPGTENPELRSLARERGIETLAACTLVMLSTGDY</sequence>
<dbReference type="Gene3D" id="3.40.50.720">
    <property type="entry name" value="NAD(P)-binding Rossmann-like Domain"/>
    <property type="match status" value="1"/>
</dbReference>
<dbReference type="EMBL" id="JAVLVU010000001">
    <property type="protein sequence ID" value="MDT3404007.1"/>
    <property type="molecule type" value="Genomic_DNA"/>
</dbReference>
<comment type="caution">
    <text evidence="2">The sequence shown here is derived from an EMBL/GenBank/DDBJ whole genome shotgun (WGS) entry which is preliminary data.</text>
</comment>
<organism evidence="2 3">
    <name type="scientific">Mucilaginibacter terrae</name>
    <dbReference type="NCBI Taxonomy" id="1955052"/>
    <lineage>
        <taxon>Bacteria</taxon>
        <taxon>Pseudomonadati</taxon>
        <taxon>Bacteroidota</taxon>
        <taxon>Sphingobacteriia</taxon>
        <taxon>Sphingobacteriales</taxon>
        <taxon>Sphingobacteriaceae</taxon>
        <taxon>Mucilaginibacter</taxon>
    </lineage>
</organism>
<dbReference type="InterPro" id="IPR003781">
    <property type="entry name" value="CoA-bd"/>
</dbReference>
<feature type="domain" description="CoA-binding" evidence="1">
    <location>
        <begin position="6"/>
        <end position="118"/>
    </location>
</feature>
<dbReference type="RefSeq" id="WP_311951348.1">
    <property type="nucleotide sequence ID" value="NZ_JAVLVU010000001.1"/>
</dbReference>
<dbReference type="Proteomes" id="UP001258315">
    <property type="component" value="Unassembled WGS sequence"/>
</dbReference>
<keyword evidence="3" id="KW-1185">Reference proteome</keyword>
<evidence type="ECO:0000313" key="3">
    <source>
        <dbReference type="Proteomes" id="UP001258315"/>
    </source>
</evidence>
<accession>A0ABU3GW59</accession>
<dbReference type="SUPFAM" id="SSF51735">
    <property type="entry name" value="NAD(P)-binding Rossmann-fold domains"/>
    <property type="match status" value="1"/>
</dbReference>
<name>A0ABU3GW59_9SPHI</name>
<proteinExistence type="predicted"/>
<reference evidence="3" key="1">
    <citation type="submission" date="2023-07" db="EMBL/GenBank/DDBJ databases">
        <title>Functional and genomic diversity of the sorghum phyllosphere microbiome.</title>
        <authorList>
            <person name="Shade A."/>
        </authorList>
    </citation>
    <scope>NUCLEOTIDE SEQUENCE [LARGE SCALE GENOMIC DNA]</scope>
    <source>
        <strain evidence="3">SORGH_AS_0422</strain>
    </source>
</reference>
<evidence type="ECO:0000259" key="1">
    <source>
        <dbReference type="Pfam" id="PF13380"/>
    </source>
</evidence>
<protein>
    <submittedName>
        <fullName evidence="2">CoA-binding protein</fullName>
    </submittedName>
</protein>